<evidence type="ECO:0000256" key="15">
    <source>
        <dbReference type="ARBA" id="ARBA00039316"/>
    </source>
</evidence>
<evidence type="ECO:0000256" key="5">
    <source>
        <dbReference type="ARBA" id="ARBA00022741"/>
    </source>
</evidence>
<keyword evidence="8" id="KW-0863">Zinc-finger</keyword>
<dbReference type="PANTHER" id="PTHR43152:SF3">
    <property type="entry name" value="UVRABC SYSTEM PROTEIN A"/>
    <property type="match status" value="1"/>
</dbReference>
<dbReference type="GO" id="GO:0016787">
    <property type="term" value="F:hydrolase activity"/>
    <property type="evidence" value="ECO:0007669"/>
    <property type="project" value="UniProtKB-KW"/>
</dbReference>
<sequence length="943" mass="105726">MQHTEETIEIIGARAHNLKNIDITIPREKLVVITGLSGSGKSSLAFDTIYAEGQRRYIETFSAYARQFLGGLERPDVDKIDGLSPVIAIEQKTTSKSPRSTVGTITEIYDFLRLLFARAGDAYSYNTGEKMVSYSDEQIKELILQNFDKKRINILAPVIRARKGHYAELFQQIAKQGFLKVRVNGQVQDIVTGMKLDRYKTHDIEIVIDRLAVDKSSDSETRLMESIKTAMYHGENVLIILDQDSGEIRYFSRNLMCPSTGISYQNPEPNLFSFNSPKGACDHCNGLGTINEINLKKIIPDPKISIKSGGIIALGEYKSTWIFKQLETIGEKFGFKLTDPIETISSEAMNMILNGGNEKFSITSKTAGVTKEYKIEFEGIANFIKNQHDETESTSIKRWAKDFMDEVSCPECHGSRLRKEALYFKINNKNIQDLSNTDIIDLSKWFNQLEDYLTEKQKIIASEIVKEIKVRLQFLVDVGLNYLSLSRSSKSLSGGEAQRIRLATQIGSQLVGVLYILDEPSIGLHQRDNEKLIHSLEQLRDIGNSVLVVEHDKDMIERADHVIDIGPKAGRYGGQIISQGTPQNLLKENTITAQFMSGKMKIEVPEKRREGNGKKIKLTGATGNNLKNVSVDFPLGKLICVTGVSGSGKSTLINETLYPILNHHFFNAVKKPQPYKKIEGLEHIDKVIDIDQSPIGRTPRSNPATYTDVFSEIRSLYTQTPEAQIRGYKPGRFSFNVAGGRCETCEGSGVRTIEMSFLPDVYVECETCQGKRFNRETLEIRYKGKSISDVLDMTVDEAVDFFENIPKIYRKIKTIQDVGLGYITLGQQSTTLSGGEAQRIKLATELSKKDTGNTFYIMDEPTTGLHFEDIRVLMEVIHKLVNKGNTVLIIEHNLDVIKLADYIIDVGYEGGKGGGEIIAKGTPEEIIKNKKSYTAQFLKKELS</sequence>
<dbReference type="InterPro" id="IPR041102">
    <property type="entry name" value="UvrA_inter"/>
</dbReference>
<keyword evidence="18" id="KW-0378">Hydrolase</keyword>
<dbReference type="SUPFAM" id="SSF52540">
    <property type="entry name" value="P-loop containing nucleoside triphosphate hydrolases"/>
    <property type="match status" value="2"/>
</dbReference>
<evidence type="ECO:0000256" key="16">
    <source>
        <dbReference type="ARBA" id="ARBA00042156"/>
    </source>
</evidence>
<evidence type="ECO:0000313" key="18">
    <source>
        <dbReference type="EMBL" id="MFK7003803.1"/>
    </source>
</evidence>
<dbReference type="InterPro" id="IPR004602">
    <property type="entry name" value="UvrA"/>
</dbReference>
<dbReference type="Pfam" id="PF17755">
    <property type="entry name" value="UvrA_DNA-bind"/>
    <property type="match status" value="1"/>
</dbReference>
<evidence type="ECO:0000256" key="2">
    <source>
        <dbReference type="ARBA" id="ARBA00022490"/>
    </source>
</evidence>
<evidence type="ECO:0000256" key="1">
    <source>
        <dbReference type="ARBA" id="ARBA00004496"/>
    </source>
</evidence>
<keyword evidence="6" id="KW-0227">DNA damage</keyword>
<evidence type="ECO:0000256" key="6">
    <source>
        <dbReference type="ARBA" id="ARBA00022763"/>
    </source>
</evidence>
<evidence type="ECO:0000256" key="7">
    <source>
        <dbReference type="ARBA" id="ARBA00022769"/>
    </source>
</evidence>
<dbReference type="NCBIfam" id="NF001503">
    <property type="entry name" value="PRK00349.1"/>
    <property type="match status" value="1"/>
</dbReference>
<name>A0ABW8PGU8_9FLAO</name>
<evidence type="ECO:0000256" key="3">
    <source>
        <dbReference type="ARBA" id="ARBA00022723"/>
    </source>
</evidence>
<proteinExistence type="inferred from homology"/>
<keyword evidence="7" id="KW-0228">DNA excision</keyword>
<gene>
    <name evidence="18" type="primary">uvrA</name>
    <name evidence="18" type="ORF">V3467_08055</name>
</gene>
<dbReference type="GeneID" id="56895467"/>
<keyword evidence="9" id="KW-0862">Zinc</keyword>
<dbReference type="Gene3D" id="1.20.1580.10">
    <property type="entry name" value="ABC transporter ATPase like domain"/>
    <property type="match status" value="3"/>
</dbReference>
<evidence type="ECO:0000256" key="10">
    <source>
        <dbReference type="ARBA" id="ARBA00022840"/>
    </source>
</evidence>
<dbReference type="Proteomes" id="UP001621713">
    <property type="component" value="Unassembled WGS sequence"/>
</dbReference>
<keyword evidence="5" id="KW-0547">Nucleotide-binding</keyword>
<dbReference type="Gene3D" id="3.30.190.20">
    <property type="match status" value="1"/>
</dbReference>
<dbReference type="Gene3D" id="1.10.8.280">
    <property type="entry name" value="ABC transporter ATPase domain-like"/>
    <property type="match status" value="1"/>
</dbReference>
<dbReference type="PANTHER" id="PTHR43152">
    <property type="entry name" value="UVRABC SYSTEM PROTEIN A"/>
    <property type="match status" value="1"/>
</dbReference>
<evidence type="ECO:0000256" key="8">
    <source>
        <dbReference type="ARBA" id="ARBA00022771"/>
    </source>
</evidence>
<dbReference type="InterPro" id="IPR003439">
    <property type="entry name" value="ABC_transporter-like_ATP-bd"/>
</dbReference>
<feature type="domain" description="ABC transporter" evidence="17">
    <location>
        <begin position="608"/>
        <end position="939"/>
    </location>
</feature>
<dbReference type="CDD" id="cd03271">
    <property type="entry name" value="ABC_UvrA_II"/>
    <property type="match status" value="1"/>
</dbReference>
<evidence type="ECO:0000256" key="12">
    <source>
        <dbReference type="ARBA" id="ARBA00023125"/>
    </source>
</evidence>
<dbReference type="PROSITE" id="PS50893">
    <property type="entry name" value="ABC_TRANSPORTER_2"/>
    <property type="match status" value="1"/>
</dbReference>
<comment type="subcellular location">
    <subcellularLocation>
        <location evidence="1">Cytoplasm</location>
    </subcellularLocation>
</comment>
<dbReference type="EMBL" id="JAZHOJ010000014">
    <property type="protein sequence ID" value="MFK7003803.1"/>
    <property type="molecule type" value="Genomic_DNA"/>
</dbReference>
<evidence type="ECO:0000256" key="4">
    <source>
        <dbReference type="ARBA" id="ARBA00022737"/>
    </source>
</evidence>
<protein>
    <recommendedName>
        <fullName evidence="15">UvrABC system protein A</fullName>
    </recommendedName>
    <alternativeName>
        <fullName evidence="16">Excinuclease ABC subunit A</fullName>
    </alternativeName>
</protein>
<dbReference type="InterPro" id="IPR027417">
    <property type="entry name" value="P-loop_NTPase"/>
</dbReference>
<comment type="caution">
    <text evidence="18">The sequence shown here is derived from an EMBL/GenBank/DDBJ whole genome shotgun (WGS) entry which is preliminary data.</text>
</comment>
<dbReference type="Gene3D" id="3.40.50.300">
    <property type="entry name" value="P-loop containing nucleotide triphosphate hydrolases"/>
    <property type="match status" value="3"/>
</dbReference>
<organism evidence="18 19">
    <name type="scientific">Flavobacterium covae</name>
    <dbReference type="NCBI Taxonomy" id="2906076"/>
    <lineage>
        <taxon>Bacteria</taxon>
        <taxon>Pseudomonadati</taxon>
        <taxon>Bacteroidota</taxon>
        <taxon>Flavobacteriia</taxon>
        <taxon>Flavobacteriales</taxon>
        <taxon>Flavobacteriaceae</taxon>
        <taxon>Flavobacterium</taxon>
    </lineage>
</organism>
<keyword evidence="10" id="KW-0067">ATP-binding</keyword>
<dbReference type="Pfam" id="PF17760">
    <property type="entry name" value="UvrA_inter"/>
    <property type="match status" value="1"/>
</dbReference>
<keyword evidence="19" id="KW-1185">Reference proteome</keyword>
<keyword evidence="12" id="KW-0238">DNA-binding</keyword>
<keyword evidence="3" id="KW-0479">Metal-binding</keyword>
<dbReference type="InterPro" id="IPR041552">
    <property type="entry name" value="UvrA_DNA-bd"/>
</dbReference>
<accession>A0ABW8PGU8</accession>
<keyword evidence="2" id="KW-0963">Cytoplasm</keyword>
<dbReference type="InterPro" id="IPR017871">
    <property type="entry name" value="ABC_transporter-like_CS"/>
</dbReference>
<evidence type="ECO:0000256" key="9">
    <source>
        <dbReference type="ARBA" id="ARBA00022833"/>
    </source>
</evidence>
<dbReference type="PROSITE" id="PS00211">
    <property type="entry name" value="ABC_TRANSPORTER_1"/>
    <property type="match status" value="2"/>
</dbReference>
<evidence type="ECO:0000256" key="14">
    <source>
        <dbReference type="ARBA" id="ARBA00038000"/>
    </source>
</evidence>
<keyword evidence="13" id="KW-0234">DNA repair</keyword>
<dbReference type="NCBIfam" id="TIGR00630">
    <property type="entry name" value="uvra"/>
    <property type="match status" value="1"/>
</dbReference>
<comment type="similarity">
    <text evidence="14">Belongs to the ABC transporter superfamily. UvrA family.</text>
</comment>
<keyword evidence="11" id="KW-0267">Excision nuclease</keyword>
<evidence type="ECO:0000313" key="19">
    <source>
        <dbReference type="Proteomes" id="UP001621713"/>
    </source>
</evidence>
<evidence type="ECO:0000259" key="17">
    <source>
        <dbReference type="PROSITE" id="PS50893"/>
    </source>
</evidence>
<reference evidence="18 19" key="1">
    <citation type="submission" date="2024-02" db="EMBL/GenBank/DDBJ databases">
        <title>Comparative Genomic Analysis of Flavobacterium Species Causing Columnaris Disease of Freshwater Fish in Thailand: Insights into Virulence and Resistance Mechanisms.</title>
        <authorList>
            <person name="Nguyen D."/>
            <person name="Chokmangmeepisarn P."/>
            <person name="Khianchaikhan K."/>
            <person name="Morishita M."/>
            <person name="Bunnoy A."/>
            <person name="Rodkhum C."/>
        </authorList>
    </citation>
    <scope>NUCLEOTIDE SEQUENCE [LARGE SCALE GENOMIC DNA]</scope>
    <source>
        <strain evidence="18 19">PCBSB2203</strain>
    </source>
</reference>
<evidence type="ECO:0000256" key="13">
    <source>
        <dbReference type="ARBA" id="ARBA00023204"/>
    </source>
</evidence>
<evidence type="ECO:0000256" key="11">
    <source>
        <dbReference type="ARBA" id="ARBA00022881"/>
    </source>
</evidence>
<dbReference type="RefSeq" id="WP_060382463.1">
    <property type="nucleotide sequence ID" value="NZ_CP013992.1"/>
</dbReference>
<keyword evidence="4" id="KW-0677">Repeat</keyword>